<name>A0A834TI92_9FABA</name>
<dbReference type="EMBL" id="JAAIUW010000008">
    <property type="protein sequence ID" value="KAF7821471.1"/>
    <property type="molecule type" value="Genomic_DNA"/>
</dbReference>
<feature type="region of interest" description="Disordered" evidence="1">
    <location>
        <begin position="77"/>
        <end position="99"/>
    </location>
</feature>
<dbReference type="Proteomes" id="UP000634136">
    <property type="component" value="Unassembled WGS sequence"/>
</dbReference>
<sequence length="99" mass="11456">MTQGSLPRSFKAIRVGRPTVDHVDRRPSKIKESLVNFFIIQNPKCIRWVIMKPMTEGNVKRSFKAIRLERGQIFDRRRRGSPSVSDAKKSITHGSNFFL</sequence>
<gene>
    <name evidence="2" type="ORF">G2W53_026926</name>
</gene>
<proteinExistence type="predicted"/>
<organism evidence="2 3">
    <name type="scientific">Senna tora</name>
    <dbReference type="NCBI Taxonomy" id="362788"/>
    <lineage>
        <taxon>Eukaryota</taxon>
        <taxon>Viridiplantae</taxon>
        <taxon>Streptophyta</taxon>
        <taxon>Embryophyta</taxon>
        <taxon>Tracheophyta</taxon>
        <taxon>Spermatophyta</taxon>
        <taxon>Magnoliopsida</taxon>
        <taxon>eudicotyledons</taxon>
        <taxon>Gunneridae</taxon>
        <taxon>Pentapetalae</taxon>
        <taxon>rosids</taxon>
        <taxon>fabids</taxon>
        <taxon>Fabales</taxon>
        <taxon>Fabaceae</taxon>
        <taxon>Caesalpinioideae</taxon>
        <taxon>Cassia clade</taxon>
        <taxon>Senna</taxon>
    </lineage>
</organism>
<comment type="caution">
    <text evidence="2">The sequence shown here is derived from an EMBL/GenBank/DDBJ whole genome shotgun (WGS) entry which is preliminary data.</text>
</comment>
<dbReference type="AlphaFoldDB" id="A0A834TI92"/>
<protein>
    <submittedName>
        <fullName evidence="2">Uncharacterized protein</fullName>
    </submittedName>
</protein>
<accession>A0A834TI92</accession>
<keyword evidence="3" id="KW-1185">Reference proteome</keyword>
<evidence type="ECO:0000313" key="2">
    <source>
        <dbReference type="EMBL" id="KAF7821471.1"/>
    </source>
</evidence>
<evidence type="ECO:0000256" key="1">
    <source>
        <dbReference type="SAM" id="MobiDB-lite"/>
    </source>
</evidence>
<evidence type="ECO:0000313" key="3">
    <source>
        <dbReference type="Proteomes" id="UP000634136"/>
    </source>
</evidence>
<reference evidence="2" key="1">
    <citation type="submission" date="2020-09" db="EMBL/GenBank/DDBJ databases">
        <title>Genome-Enabled Discovery of Anthraquinone Biosynthesis in Senna tora.</title>
        <authorList>
            <person name="Kang S.-H."/>
            <person name="Pandey R.P."/>
            <person name="Lee C.-M."/>
            <person name="Sim J.-S."/>
            <person name="Jeong J.-T."/>
            <person name="Choi B.-S."/>
            <person name="Jung M."/>
            <person name="Ginzburg D."/>
            <person name="Zhao K."/>
            <person name="Won S.Y."/>
            <person name="Oh T.-J."/>
            <person name="Yu Y."/>
            <person name="Kim N.-H."/>
            <person name="Lee O.R."/>
            <person name="Lee T.-H."/>
            <person name="Bashyal P."/>
            <person name="Kim T.-S."/>
            <person name="Lee W.-H."/>
            <person name="Kawkins C."/>
            <person name="Kim C.-K."/>
            <person name="Kim J.S."/>
            <person name="Ahn B.O."/>
            <person name="Rhee S.Y."/>
            <person name="Sohng J.K."/>
        </authorList>
    </citation>
    <scope>NUCLEOTIDE SEQUENCE</scope>
    <source>
        <tissue evidence="2">Leaf</tissue>
    </source>
</reference>